<dbReference type="RefSeq" id="XP_002481234.1">
    <property type="nucleotide sequence ID" value="XM_002481189.1"/>
</dbReference>
<dbReference type="InParanoid" id="B8M457"/>
<feature type="coiled-coil region" evidence="1">
    <location>
        <begin position="160"/>
        <end position="201"/>
    </location>
</feature>
<dbReference type="OrthoDB" id="4226929at2759"/>
<accession>B8M457</accession>
<reference evidence="4" key="1">
    <citation type="journal article" date="2015" name="Genome Announc.">
        <title>Genome sequence of the AIDS-associated pathogen Penicillium marneffei (ATCC18224) and its near taxonomic relative Talaromyces stipitatus (ATCC10500).</title>
        <authorList>
            <person name="Nierman W.C."/>
            <person name="Fedorova-Abrams N.D."/>
            <person name="Andrianopoulos A."/>
        </authorList>
    </citation>
    <scope>NUCLEOTIDE SEQUENCE [LARGE SCALE GENOMIC DNA]</scope>
    <source>
        <strain evidence="4">ATCC 10500 / CBS 375.48 / QM 6759 / NRRL 1006</strain>
    </source>
</reference>
<keyword evidence="4" id="KW-1185">Reference proteome</keyword>
<proteinExistence type="predicted"/>
<organism evidence="3 4">
    <name type="scientific">Talaromyces stipitatus (strain ATCC 10500 / CBS 375.48 / QM 6759 / NRRL 1006)</name>
    <name type="common">Penicillium stipitatum</name>
    <dbReference type="NCBI Taxonomy" id="441959"/>
    <lineage>
        <taxon>Eukaryota</taxon>
        <taxon>Fungi</taxon>
        <taxon>Dikarya</taxon>
        <taxon>Ascomycota</taxon>
        <taxon>Pezizomycotina</taxon>
        <taxon>Eurotiomycetes</taxon>
        <taxon>Eurotiomycetidae</taxon>
        <taxon>Eurotiales</taxon>
        <taxon>Trichocomaceae</taxon>
        <taxon>Talaromyces</taxon>
        <taxon>Talaromyces sect. Talaromyces</taxon>
    </lineage>
</organism>
<feature type="compositionally biased region" description="Basic and acidic residues" evidence="2">
    <location>
        <begin position="87"/>
        <end position="102"/>
    </location>
</feature>
<keyword evidence="1" id="KW-0175">Coiled coil</keyword>
<dbReference type="Proteomes" id="UP000001745">
    <property type="component" value="Unassembled WGS sequence"/>
</dbReference>
<dbReference type="EMBL" id="EQ962654">
    <property type="protein sequence ID" value="EED20800.1"/>
    <property type="molecule type" value="Genomic_DNA"/>
</dbReference>
<feature type="compositionally biased region" description="Polar residues" evidence="2">
    <location>
        <begin position="21"/>
        <end position="35"/>
    </location>
</feature>
<evidence type="ECO:0000313" key="3">
    <source>
        <dbReference type="EMBL" id="EED20800.1"/>
    </source>
</evidence>
<evidence type="ECO:0000313" key="4">
    <source>
        <dbReference type="Proteomes" id="UP000001745"/>
    </source>
</evidence>
<feature type="region of interest" description="Disordered" evidence="2">
    <location>
        <begin position="50"/>
        <end position="102"/>
    </location>
</feature>
<sequence length="297" mass="33725">MVDASSPRNVLNLRDFYEGGSSMSPSSVPNGYNEYEQQVISKGLEMRVKEVEQKSISKKEPTPMDPCRPTSSMEKQAGGESAVGEDSNSKNDADIAPRDKDRERLRAATFGGADVHELEWKNEQASRETKELISQIERCELINVLKAKEIRLIQCGEGIREDFTDQIKNLREKLRDSKHREQELQTQLQNSLQQLVEATAQKISQRSSSATNTQQAIYQRYPGDINTIAQQSQRISYLEQAKHHAEQKAQKSALETHQANLEAKCIRKELTELRERKQQKGEKVFALTRLPGQRGIT</sequence>
<dbReference type="AlphaFoldDB" id="B8M457"/>
<gene>
    <name evidence="3" type="ORF">TSTA_039940</name>
</gene>
<dbReference type="VEuPathDB" id="FungiDB:TSTA_039940"/>
<protein>
    <submittedName>
        <fullName evidence="3">Uncharacterized protein</fullName>
    </submittedName>
</protein>
<dbReference type="GeneID" id="8109753"/>
<dbReference type="HOGENOM" id="CLU_937426_0_0_1"/>
<evidence type="ECO:0000256" key="1">
    <source>
        <dbReference type="SAM" id="Coils"/>
    </source>
</evidence>
<evidence type="ECO:0000256" key="2">
    <source>
        <dbReference type="SAM" id="MobiDB-lite"/>
    </source>
</evidence>
<feature type="compositionally biased region" description="Basic and acidic residues" evidence="2">
    <location>
        <begin position="50"/>
        <end position="62"/>
    </location>
</feature>
<feature type="region of interest" description="Disordered" evidence="2">
    <location>
        <begin position="15"/>
        <end position="35"/>
    </location>
</feature>
<feature type="coiled-coil region" evidence="1">
    <location>
        <begin position="244"/>
        <end position="283"/>
    </location>
</feature>
<name>B8M457_TALSN</name>